<evidence type="ECO:0008006" key="4">
    <source>
        <dbReference type="Google" id="ProtNLM"/>
    </source>
</evidence>
<dbReference type="OrthoDB" id="10510904at2759"/>
<gene>
    <name evidence="2" type="ORF">L596_014726</name>
</gene>
<evidence type="ECO:0000313" key="2">
    <source>
        <dbReference type="EMBL" id="TKR80696.1"/>
    </source>
</evidence>
<sequence length="163" mass="19039">MDLQAKSGTQFTPTILDRFTFARHFGLSSSNICDTFLSIITESWHEAVHKHLAGIIRASDDEEKERFLKALVRKIRLNGKLNVFLEQLTHHLFDYTLRIPSGVTLPSDMEQKEYPQDNKEISARIDKLREEVMKLNEEKRILVVERENYEKGVEVLQKLKNLQ</sequence>
<reference evidence="2 3" key="1">
    <citation type="journal article" date="2015" name="Genome Biol.">
        <title>Comparative genomics of Steinernema reveals deeply conserved gene regulatory networks.</title>
        <authorList>
            <person name="Dillman A.R."/>
            <person name="Macchietto M."/>
            <person name="Porter C.F."/>
            <person name="Rogers A."/>
            <person name="Williams B."/>
            <person name="Antoshechkin I."/>
            <person name="Lee M.M."/>
            <person name="Goodwin Z."/>
            <person name="Lu X."/>
            <person name="Lewis E.E."/>
            <person name="Goodrich-Blair H."/>
            <person name="Stock S.P."/>
            <person name="Adams B.J."/>
            <person name="Sternberg P.W."/>
            <person name="Mortazavi A."/>
        </authorList>
    </citation>
    <scope>NUCLEOTIDE SEQUENCE [LARGE SCALE GENOMIC DNA]</scope>
    <source>
        <strain evidence="2 3">ALL</strain>
    </source>
</reference>
<dbReference type="AlphaFoldDB" id="A0A4U5NDL7"/>
<keyword evidence="1" id="KW-0175">Coiled coil</keyword>
<evidence type="ECO:0000313" key="3">
    <source>
        <dbReference type="Proteomes" id="UP000298663"/>
    </source>
</evidence>
<dbReference type="EMBL" id="AZBU02000004">
    <property type="protein sequence ID" value="TKR80696.1"/>
    <property type="molecule type" value="Genomic_DNA"/>
</dbReference>
<feature type="coiled-coil region" evidence="1">
    <location>
        <begin position="118"/>
        <end position="145"/>
    </location>
</feature>
<protein>
    <recommendedName>
        <fullName evidence="4">Protein MIS12 homolog</fullName>
    </recommendedName>
</protein>
<proteinExistence type="predicted"/>
<keyword evidence="3" id="KW-1185">Reference proteome</keyword>
<reference evidence="2 3" key="2">
    <citation type="journal article" date="2019" name="G3 (Bethesda)">
        <title>Hybrid Assembly of the Genome of the Entomopathogenic Nematode Steinernema carpocapsae Identifies the X-Chromosome.</title>
        <authorList>
            <person name="Serra L."/>
            <person name="Macchietto M."/>
            <person name="Macias-Munoz A."/>
            <person name="McGill C.J."/>
            <person name="Rodriguez I.M."/>
            <person name="Rodriguez B."/>
            <person name="Murad R."/>
            <person name="Mortazavi A."/>
        </authorList>
    </citation>
    <scope>NUCLEOTIDE SEQUENCE [LARGE SCALE GENOMIC DNA]</scope>
    <source>
        <strain evidence="2 3">ALL</strain>
    </source>
</reference>
<organism evidence="2 3">
    <name type="scientific">Steinernema carpocapsae</name>
    <name type="common">Entomopathogenic nematode</name>
    <dbReference type="NCBI Taxonomy" id="34508"/>
    <lineage>
        <taxon>Eukaryota</taxon>
        <taxon>Metazoa</taxon>
        <taxon>Ecdysozoa</taxon>
        <taxon>Nematoda</taxon>
        <taxon>Chromadorea</taxon>
        <taxon>Rhabditida</taxon>
        <taxon>Tylenchina</taxon>
        <taxon>Panagrolaimomorpha</taxon>
        <taxon>Strongyloidoidea</taxon>
        <taxon>Steinernematidae</taxon>
        <taxon>Steinernema</taxon>
    </lineage>
</organism>
<evidence type="ECO:0000256" key="1">
    <source>
        <dbReference type="SAM" id="Coils"/>
    </source>
</evidence>
<name>A0A4U5NDL7_STECR</name>
<dbReference type="Proteomes" id="UP000298663">
    <property type="component" value="Unassembled WGS sequence"/>
</dbReference>
<accession>A0A4U5NDL7</accession>
<comment type="caution">
    <text evidence="2">The sequence shown here is derived from an EMBL/GenBank/DDBJ whole genome shotgun (WGS) entry which is preliminary data.</text>
</comment>